<dbReference type="SUPFAM" id="SSF53098">
    <property type="entry name" value="Ribonuclease H-like"/>
    <property type="match status" value="1"/>
</dbReference>
<evidence type="ECO:0000259" key="1">
    <source>
        <dbReference type="PROSITE" id="PS50994"/>
    </source>
</evidence>
<dbReference type="InterPro" id="IPR012337">
    <property type="entry name" value="RNaseH-like_sf"/>
</dbReference>
<dbReference type="InterPro" id="IPR050951">
    <property type="entry name" value="Retrovirus_Pol_polyprotein"/>
</dbReference>
<dbReference type="PROSITE" id="PS50994">
    <property type="entry name" value="INTEGRASE"/>
    <property type="match status" value="1"/>
</dbReference>
<accession>A0AAV3ZGI6</accession>
<dbReference type="AlphaFoldDB" id="A0AAV3ZGI6"/>
<dbReference type="Gene3D" id="3.30.420.10">
    <property type="entry name" value="Ribonuclease H-like superfamily/Ribonuclease H"/>
    <property type="match status" value="1"/>
</dbReference>
<feature type="domain" description="Integrase catalytic" evidence="1">
    <location>
        <begin position="89"/>
        <end position="170"/>
    </location>
</feature>
<evidence type="ECO:0000313" key="2">
    <source>
        <dbReference type="EMBL" id="GFN94453.1"/>
    </source>
</evidence>
<proteinExistence type="predicted"/>
<dbReference type="EMBL" id="BLXT01002455">
    <property type="protein sequence ID" value="GFN94453.1"/>
    <property type="molecule type" value="Genomic_DNA"/>
</dbReference>
<dbReference type="PANTHER" id="PTHR37984:SF15">
    <property type="entry name" value="INTEGRASE CATALYTIC DOMAIN-CONTAINING PROTEIN"/>
    <property type="match status" value="1"/>
</dbReference>
<sequence length="170" mass="19392">MAPYTGYIPEGRYLQLSIPVHLKDKALRLAQDVPSAGHQKINRTKNRLRDYWWYHCSADIKSYINSCAACNSMKKSNDPTPRHPLTLYRASNPMEQVHLDFLGPLPKTKSGNECVLMIVDQFTKWVGCNPLPFQTAEVTAAAIVREFFSRFRFPLQVFTNQGRNFASGLL</sequence>
<dbReference type="InterPro" id="IPR041588">
    <property type="entry name" value="Integrase_H2C2"/>
</dbReference>
<organism evidence="2 3">
    <name type="scientific">Plakobranchus ocellatus</name>
    <dbReference type="NCBI Taxonomy" id="259542"/>
    <lineage>
        <taxon>Eukaryota</taxon>
        <taxon>Metazoa</taxon>
        <taxon>Spiralia</taxon>
        <taxon>Lophotrochozoa</taxon>
        <taxon>Mollusca</taxon>
        <taxon>Gastropoda</taxon>
        <taxon>Heterobranchia</taxon>
        <taxon>Euthyneura</taxon>
        <taxon>Panpulmonata</taxon>
        <taxon>Sacoglossa</taxon>
        <taxon>Placobranchoidea</taxon>
        <taxon>Plakobranchidae</taxon>
        <taxon>Plakobranchus</taxon>
    </lineage>
</organism>
<dbReference type="InterPro" id="IPR036397">
    <property type="entry name" value="RNaseH_sf"/>
</dbReference>
<dbReference type="Proteomes" id="UP000735302">
    <property type="component" value="Unassembled WGS sequence"/>
</dbReference>
<gene>
    <name evidence="2" type="ORF">PoB_002095900</name>
</gene>
<dbReference type="Pfam" id="PF17921">
    <property type="entry name" value="Integrase_H2C2"/>
    <property type="match status" value="1"/>
</dbReference>
<keyword evidence="3" id="KW-1185">Reference proteome</keyword>
<evidence type="ECO:0000313" key="3">
    <source>
        <dbReference type="Proteomes" id="UP000735302"/>
    </source>
</evidence>
<dbReference type="InterPro" id="IPR001584">
    <property type="entry name" value="Integrase_cat-core"/>
</dbReference>
<dbReference type="GO" id="GO:0015074">
    <property type="term" value="P:DNA integration"/>
    <property type="evidence" value="ECO:0007669"/>
    <property type="project" value="InterPro"/>
</dbReference>
<dbReference type="PANTHER" id="PTHR37984">
    <property type="entry name" value="PROTEIN CBG26694"/>
    <property type="match status" value="1"/>
</dbReference>
<comment type="caution">
    <text evidence="2">The sequence shown here is derived from an EMBL/GenBank/DDBJ whole genome shotgun (WGS) entry which is preliminary data.</text>
</comment>
<name>A0AAV3ZGI6_9GAST</name>
<protein>
    <submittedName>
        <fullName evidence="2">Gypsy retrotransposon integrase 1-like protein</fullName>
    </submittedName>
</protein>
<dbReference type="GO" id="GO:0003676">
    <property type="term" value="F:nucleic acid binding"/>
    <property type="evidence" value="ECO:0007669"/>
    <property type="project" value="InterPro"/>
</dbReference>
<dbReference type="Gene3D" id="1.10.340.70">
    <property type="match status" value="1"/>
</dbReference>
<reference evidence="2 3" key="1">
    <citation type="journal article" date="2021" name="Elife">
        <title>Chloroplast acquisition without the gene transfer in kleptoplastic sea slugs, Plakobranchus ocellatus.</title>
        <authorList>
            <person name="Maeda T."/>
            <person name="Takahashi S."/>
            <person name="Yoshida T."/>
            <person name="Shimamura S."/>
            <person name="Takaki Y."/>
            <person name="Nagai Y."/>
            <person name="Toyoda A."/>
            <person name="Suzuki Y."/>
            <person name="Arimoto A."/>
            <person name="Ishii H."/>
            <person name="Satoh N."/>
            <person name="Nishiyama T."/>
            <person name="Hasebe M."/>
            <person name="Maruyama T."/>
            <person name="Minagawa J."/>
            <person name="Obokata J."/>
            <person name="Shigenobu S."/>
        </authorList>
    </citation>
    <scope>NUCLEOTIDE SEQUENCE [LARGE SCALE GENOMIC DNA]</scope>
</reference>